<sequence length="406" mass="45070">MGVRVMAGEETEKGRISRSLLARLERSMELGMMINQIHYGVLACFGCKGFFRRAVKDGRNKYVCRFEKNCEVNKFVRPDREEAREKLRSQKSLLAKKKSIGRSLSNKADVDGDWTLQLPSNSRKLLCDLNTLENDVLALAVGGYESIADFSLKSLIADRTLARKSMLLARVIGDVDKTCADIPEIIPQIAGAYEDNAPRPNKSERSSLSRTLLTGVKMIKSSASAANIMANLVSQVYEAKAIASTLLPKLRQSFPRDAIKPLPYQKILTDIINPEVFDLLVTMSNRRTSNAPEAPNTFSFSNSTSDLIAYSSAPTTDNANSGGCNHQFTVPQQPMRPQTLGFSAKLPLTMTKSIEDMLRPPGMNEDSMILNRPLARDWADGVRLTPIFNRDVVAQFFPELSDNPMI</sequence>
<evidence type="ECO:0000256" key="4">
    <source>
        <dbReference type="ARBA" id="ARBA00023015"/>
    </source>
</evidence>
<evidence type="ECO:0000256" key="2">
    <source>
        <dbReference type="ARBA" id="ARBA00022771"/>
    </source>
</evidence>
<dbReference type="AlphaFoldDB" id="A0A2G9UJ14"/>
<evidence type="ECO:0000256" key="3">
    <source>
        <dbReference type="ARBA" id="ARBA00022833"/>
    </source>
</evidence>
<accession>A0A2G9UJ14</accession>
<reference evidence="10 11" key="1">
    <citation type="submission" date="2015-09" db="EMBL/GenBank/DDBJ databases">
        <title>Draft genome of the parasitic nematode Teladorsagia circumcincta isolate WARC Sus (inbred).</title>
        <authorList>
            <person name="Mitreva M."/>
        </authorList>
    </citation>
    <scope>NUCLEOTIDE SEQUENCE [LARGE SCALE GENOMIC DNA]</scope>
    <source>
        <strain evidence="10 11">S</strain>
    </source>
</reference>
<dbReference type="GO" id="GO:0043565">
    <property type="term" value="F:sequence-specific DNA binding"/>
    <property type="evidence" value="ECO:0007669"/>
    <property type="project" value="InterPro"/>
</dbReference>
<keyword evidence="8" id="KW-0539">Nucleus</keyword>
<dbReference type="Gene3D" id="3.30.50.10">
    <property type="entry name" value="Erythroid Transcription Factor GATA-1, subunit A"/>
    <property type="match status" value="1"/>
</dbReference>
<dbReference type="SMART" id="SM00399">
    <property type="entry name" value="ZnF_C4"/>
    <property type="match status" value="1"/>
</dbReference>
<keyword evidence="7" id="KW-0675">Receptor</keyword>
<name>A0A2G9UJ14_TELCI</name>
<dbReference type="InterPro" id="IPR001628">
    <property type="entry name" value="Znf_hrmn_rcpt"/>
</dbReference>
<dbReference type="OrthoDB" id="5850793at2759"/>
<keyword evidence="11" id="KW-1185">Reference proteome</keyword>
<dbReference type="PANTHER" id="PTHR47519:SF1">
    <property type="entry name" value="NUCLEAR HORMONE RECEPTOR FAMILY MEMBER NHR-31"/>
    <property type="match status" value="1"/>
</dbReference>
<evidence type="ECO:0000259" key="9">
    <source>
        <dbReference type="PROSITE" id="PS51030"/>
    </source>
</evidence>
<dbReference type="GO" id="GO:0003700">
    <property type="term" value="F:DNA-binding transcription factor activity"/>
    <property type="evidence" value="ECO:0007669"/>
    <property type="project" value="InterPro"/>
</dbReference>
<keyword evidence="5" id="KW-0238">DNA-binding</keyword>
<dbReference type="GO" id="GO:0008270">
    <property type="term" value="F:zinc ion binding"/>
    <property type="evidence" value="ECO:0007669"/>
    <property type="project" value="UniProtKB-KW"/>
</dbReference>
<keyword evidence="4" id="KW-0805">Transcription regulation</keyword>
<proteinExistence type="predicted"/>
<evidence type="ECO:0000313" key="11">
    <source>
        <dbReference type="Proteomes" id="UP000230423"/>
    </source>
</evidence>
<evidence type="ECO:0000256" key="6">
    <source>
        <dbReference type="ARBA" id="ARBA00023163"/>
    </source>
</evidence>
<keyword evidence="3" id="KW-0862">Zinc</keyword>
<dbReference type="InterPro" id="IPR013088">
    <property type="entry name" value="Znf_NHR/GATA"/>
</dbReference>
<keyword evidence="1" id="KW-0479">Metal-binding</keyword>
<dbReference type="PROSITE" id="PS51030">
    <property type="entry name" value="NUCLEAR_REC_DBD_2"/>
    <property type="match status" value="1"/>
</dbReference>
<dbReference type="PANTHER" id="PTHR47519">
    <property type="entry name" value="NUCLEAR HORMONE RECEPTOR FAMILY MEMBER NHR-31-RELATED"/>
    <property type="match status" value="1"/>
</dbReference>
<evidence type="ECO:0000256" key="5">
    <source>
        <dbReference type="ARBA" id="ARBA00023125"/>
    </source>
</evidence>
<gene>
    <name evidence="10" type="ORF">TELCIR_07919</name>
</gene>
<evidence type="ECO:0000256" key="8">
    <source>
        <dbReference type="ARBA" id="ARBA00023242"/>
    </source>
</evidence>
<dbReference type="EMBL" id="KZ346342">
    <property type="protein sequence ID" value="PIO70234.1"/>
    <property type="molecule type" value="Genomic_DNA"/>
</dbReference>
<dbReference type="InterPro" id="IPR052496">
    <property type="entry name" value="Orphan_Nuclear_Rcpt"/>
</dbReference>
<keyword evidence="2" id="KW-0863">Zinc-finger</keyword>
<organism evidence="10 11">
    <name type="scientific">Teladorsagia circumcincta</name>
    <name type="common">Brown stomach worm</name>
    <name type="synonym">Ostertagia circumcincta</name>
    <dbReference type="NCBI Taxonomy" id="45464"/>
    <lineage>
        <taxon>Eukaryota</taxon>
        <taxon>Metazoa</taxon>
        <taxon>Ecdysozoa</taxon>
        <taxon>Nematoda</taxon>
        <taxon>Chromadorea</taxon>
        <taxon>Rhabditida</taxon>
        <taxon>Rhabditina</taxon>
        <taxon>Rhabditomorpha</taxon>
        <taxon>Strongyloidea</taxon>
        <taxon>Trichostrongylidae</taxon>
        <taxon>Teladorsagia</taxon>
    </lineage>
</organism>
<keyword evidence="6" id="KW-0804">Transcription</keyword>
<evidence type="ECO:0000256" key="1">
    <source>
        <dbReference type="ARBA" id="ARBA00022723"/>
    </source>
</evidence>
<evidence type="ECO:0000313" key="10">
    <source>
        <dbReference type="EMBL" id="PIO70234.1"/>
    </source>
</evidence>
<dbReference type="Proteomes" id="UP000230423">
    <property type="component" value="Unassembled WGS sequence"/>
</dbReference>
<dbReference type="SUPFAM" id="SSF57716">
    <property type="entry name" value="Glucocorticoid receptor-like (DNA-binding domain)"/>
    <property type="match status" value="1"/>
</dbReference>
<evidence type="ECO:0000256" key="7">
    <source>
        <dbReference type="ARBA" id="ARBA00023170"/>
    </source>
</evidence>
<feature type="domain" description="Nuclear receptor" evidence="9">
    <location>
        <begin position="11"/>
        <end position="109"/>
    </location>
</feature>
<protein>
    <submittedName>
        <fullName evidence="10">Zinc finger, C4 type</fullName>
    </submittedName>
</protein>
<dbReference type="Pfam" id="PF00105">
    <property type="entry name" value="zf-C4"/>
    <property type="match status" value="1"/>
</dbReference>